<sequence length="226" mass="25626">MDRRIITIHVFNPFVPPEAIHVFLQRHVDLLPGHRDIQDEFGIWNRRRQFQVRLRPNPVAPDGLHHHLGYFNIQNKAYLFYPKQPPFCRLCQGQGHRKFGLQALTLMDNKVNVVEMAVEMAVGAREALGEASLAPTLLEILKWKKEHSTPKKKKKKKSRREAVASEGALYHRAPFGRRPRASLLPGGDRCRVGPAQFPVDVSESVVVVRGRTGDTKLGGVPARWGL</sequence>
<organism evidence="2 3">
    <name type="scientific">Scleropages formosus</name>
    <name type="common">Asian bonytongue</name>
    <name type="synonym">Osteoglossum formosum</name>
    <dbReference type="NCBI Taxonomy" id="113540"/>
    <lineage>
        <taxon>Eukaryota</taxon>
        <taxon>Metazoa</taxon>
        <taxon>Chordata</taxon>
        <taxon>Craniata</taxon>
        <taxon>Vertebrata</taxon>
        <taxon>Euteleostomi</taxon>
        <taxon>Actinopterygii</taxon>
        <taxon>Neopterygii</taxon>
        <taxon>Teleostei</taxon>
        <taxon>Osteoglossocephala</taxon>
        <taxon>Osteoglossomorpha</taxon>
        <taxon>Osteoglossiformes</taxon>
        <taxon>Osteoglossidae</taxon>
        <taxon>Scleropages</taxon>
    </lineage>
</organism>
<evidence type="ECO:0000313" key="2">
    <source>
        <dbReference type="EMBL" id="KPP58680.1"/>
    </source>
</evidence>
<dbReference type="PANTHER" id="PTHR46486">
    <property type="entry name" value="CCHC-TYPE DOMAIN-CONTAINING PROTEIN"/>
    <property type="match status" value="1"/>
</dbReference>
<accession>A0A0P7UHK3</accession>
<comment type="caution">
    <text evidence="2">The sequence shown here is derived from an EMBL/GenBank/DDBJ whole genome shotgun (WGS) entry which is preliminary data.</text>
</comment>
<protein>
    <recommendedName>
        <fullName evidence="1">Zinc finger CCHC domain-containing protein</fullName>
    </recommendedName>
</protein>
<dbReference type="Proteomes" id="UP000034805">
    <property type="component" value="Unassembled WGS sequence"/>
</dbReference>
<gene>
    <name evidence="2" type="ORF">Z043_123475</name>
</gene>
<dbReference type="AlphaFoldDB" id="A0A0P7UHK3"/>
<evidence type="ECO:0000259" key="1">
    <source>
        <dbReference type="Pfam" id="PF23058"/>
    </source>
</evidence>
<dbReference type="InterPro" id="IPR057811">
    <property type="entry name" value="RBD_ZCCHC3_2nd"/>
</dbReference>
<dbReference type="PANTHER" id="PTHR46486:SF1">
    <property type="entry name" value="CCHC-TYPE DOMAIN-CONTAINING PROTEIN"/>
    <property type="match status" value="1"/>
</dbReference>
<dbReference type="Pfam" id="PF23058">
    <property type="entry name" value="RBD_ZCCHC3_2nd"/>
    <property type="match status" value="1"/>
</dbReference>
<dbReference type="EMBL" id="JARO02013467">
    <property type="protein sequence ID" value="KPP58680.1"/>
    <property type="molecule type" value="Genomic_DNA"/>
</dbReference>
<name>A0A0P7UHK3_SCLFO</name>
<evidence type="ECO:0000313" key="3">
    <source>
        <dbReference type="Proteomes" id="UP000034805"/>
    </source>
</evidence>
<proteinExistence type="predicted"/>
<reference evidence="2 3" key="1">
    <citation type="submission" date="2015-08" db="EMBL/GenBank/DDBJ databases">
        <title>The genome of the Asian arowana (Scleropages formosus).</title>
        <authorList>
            <person name="Tan M.H."/>
            <person name="Gan H.M."/>
            <person name="Croft L.J."/>
            <person name="Austin C.M."/>
        </authorList>
    </citation>
    <scope>NUCLEOTIDE SEQUENCE [LARGE SCALE GENOMIC DNA]</scope>
    <source>
        <strain evidence="2">Aro1</strain>
    </source>
</reference>
<feature type="domain" description="Zinc finger CCHC" evidence="1">
    <location>
        <begin position="8"/>
        <end position="81"/>
    </location>
</feature>